<sequence>MSFIYVVYDVGESVVVGCFDSFLKAHEFAKQEFEPDDVMIYCEKLNVPHPIGVDNKNVMNL</sequence>
<gene>
    <name evidence="1" type="ORF">LCMAC102_00280</name>
</gene>
<organism evidence="1">
    <name type="scientific">Marseillevirus LCMAC102</name>
    <dbReference type="NCBI Taxonomy" id="2506603"/>
    <lineage>
        <taxon>Viruses</taxon>
        <taxon>Varidnaviria</taxon>
        <taxon>Bamfordvirae</taxon>
        <taxon>Nucleocytoviricota</taxon>
        <taxon>Megaviricetes</taxon>
        <taxon>Pimascovirales</taxon>
        <taxon>Pimascovirales incertae sedis</taxon>
        <taxon>Marseilleviridae</taxon>
    </lineage>
</organism>
<evidence type="ECO:0000313" key="1">
    <source>
        <dbReference type="EMBL" id="QBK86234.1"/>
    </source>
</evidence>
<protein>
    <submittedName>
        <fullName evidence="1">Uncharacterized protein</fullName>
    </submittedName>
</protein>
<reference evidence="1" key="1">
    <citation type="journal article" date="2019" name="MBio">
        <title>Virus Genomes from Deep Sea Sediments Expand the Ocean Megavirome and Support Independent Origins of Viral Gigantism.</title>
        <authorList>
            <person name="Backstrom D."/>
            <person name="Yutin N."/>
            <person name="Jorgensen S.L."/>
            <person name="Dharamshi J."/>
            <person name="Homa F."/>
            <person name="Zaremba-Niedwiedzka K."/>
            <person name="Spang A."/>
            <person name="Wolf Y.I."/>
            <person name="Koonin E.V."/>
            <person name="Ettema T.J."/>
        </authorList>
    </citation>
    <scope>NUCLEOTIDE SEQUENCE</scope>
</reference>
<name>A0A481YUN0_9VIRU</name>
<dbReference type="EMBL" id="MK500334">
    <property type="protein sequence ID" value="QBK86234.1"/>
    <property type="molecule type" value="Genomic_DNA"/>
</dbReference>
<accession>A0A481YUN0</accession>
<proteinExistence type="predicted"/>